<evidence type="ECO:0000313" key="2">
    <source>
        <dbReference type="EMBL" id="MBC5788302.1"/>
    </source>
</evidence>
<dbReference type="Proteomes" id="UP000649151">
    <property type="component" value="Unassembled WGS sequence"/>
</dbReference>
<proteinExistence type="predicted"/>
<keyword evidence="3" id="KW-1185">Reference proteome</keyword>
<gene>
    <name evidence="2" type="ORF">H8Z77_09775</name>
</gene>
<name>A0ABR7IT40_9CLOT</name>
<dbReference type="EMBL" id="JACOQK010000001">
    <property type="protein sequence ID" value="MBC5788302.1"/>
    <property type="molecule type" value="Genomic_DNA"/>
</dbReference>
<sequence length="299" mass="34518">MKRWMLVWICVMLAVLFELPAFAEEPILKWNESGFLSLMKSQDFVEISALEEDILEEISDNLLGLEDVEKSDIVPELIDYENAYCCFVMSDPFLLGEFSTEDCIRELRYTTHIWMIPICCKGFRITIQCFPRDYPFLADSEKEKMEKSGRSWVVGEFALNYVRYSSGMDVAEEFQMRSRWYGVDPNQPKLLFYGAEKLTGTLGVTVENNQLSQGILLDGSYPIGSEYIRFGQGSVREYQIGKFYNFSEMAKRFQQVKAEKQDFPHLNSISYVQILLLVLVGIVSILVAVCIIRFKLTCE</sequence>
<protein>
    <submittedName>
        <fullName evidence="2">Uncharacterized protein</fullName>
    </submittedName>
</protein>
<keyword evidence="1" id="KW-0812">Transmembrane</keyword>
<evidence type="ECO:0000256" key="1">
    <source>
        <dbReference type="SAM" id="Phobius"/>
    </source>
</evidence>
<keyword evidence="1" id="KW-0472">Membrane</keyword>
<comment type="caution">
    <text evidence="2">The sequence shown here is derived from an EMBL/GenBank/DDBJ whole genome shotgun (WGS) entry which is preliminary data.</text>
</comment>
<evidence type="ECO:0000313" key="3">
    <source>
        <dbReference type="Proteomes" id="UP000649151"/>
    </source>
</evidence>
<feature type="transmembrane region" description="Helical" evidence="1">
    <location>
        <begin position="271"/>
        <end position="294"/>
    </location>
</feature>
<organism evidence="2 3">
    <name type="scientific">Clostridium facile</name>
    <dbReference type="NCBI Taxonomy" id="2763035"/>
    <lineage>
        <taxon>Bacteria</taxon>
        <taxon>Bacillati</taxon>
        <taxon>Bacillota</taxon>
        <taxon>Clostridia</taxon>
        <taxon>Eubacteriales</taxon>
        <taxon>Clostridiaceae</taxon>
        <taxon>Clostridium</taxon>
    </lineage>
</organism>
<accession>A0ABR7IT40</accession>
<keyword evidence="1" id="KW-1133">Transmembrane helix</keyword>
<reference evidence="2 3" key="1">
    <citation type="submission" date="2020-08" db="EMBL/GenBank/DDBJ databases">
        <title>Genome public.</title>
        <authorList>
            <person name="Liu C."/>
            <person name="Sun Q."/>
        </authorList>
    </citation>
    <scope>NUCLEOTIDE SEQUENCE [LARGE SCALE GENOMIC DNA]</scope>
    <source>
        <strain evidence="2 3">NSJ-27</strain>
    </source>
</reference>
<dbReference type="RefSeq" id="WP_186996892.1">
    <property type="nucleotide sequence ID" value="NZ_JACOQK010000001.1"/>
</dbReference>